<evidence type="ECO:0000256" key="1">
    <source>
        <dbReference type="SAM" id="MobiDB-lite"/>
    </source>
</evidence>
<protein>
    <submittedName>
        <fullName evidence="2">Uncharacterized protein</fullName>
    </submittedName>
</protein>
<feature type="compositionally biased region" description="Basic and acidic residues" evidence="1">
    <location>
        <begin position="44"/>
        <end position="59"/>
    </location>
</feature>
<keyword evidence="3" id="KW-1185">Reference proteome</keyword>
<dbReference type="Proteomes" id="UP000321583">
    <property type="component" value="Unassembled WGS sequence"/>
</dbReference>
<gene>
    <name evidence="2" type="ORF">L613_001100000040</name>
</gene>
<dbReference type="EMBL" id="VLJS01000013">
    <property type="protein sequence ID" value="TWH16815.1"/>
    <property type="molecule type" value="Genomic_DNA"/>
</dbReference>
<comment type="caution">
    <text evidence="2">The sequence shown here is derived from an EMBL/GenBank/DDBJ whole genome shotgun (WGS) entry which is preliminary data.</text>
</comment>
<dbReference type="AlphaFoldDB" id="A0A562E458"/>
<organism evidence="2 3">
    <name type="scientific">Pseudoxanthomonas taiwanensis J19</name>
    <dbReference type="NCBI Taxonomy" id="935569"/>
    <lineage>
        <taxon>Bacteria</taxon>
        <taxon>Pseudomonadati</taxon>
        <taxon>Pseudomonadota</taxon>
        <taxon>Gammaproteobacteria</taxon>
        <taxon>Lysobacterales</taxon>
        <taxon>Lysobacteraceae</taxon>
        <taxon>Pseudoxanthomonas</taxon>
    </lineage>
</organism>
<reference evidence="2 3" key="1">
    <citation type="submission" date="2019-07" db="EMBL/GenBank/DDBJ databases">
        <title>Genome sequencing of lignin-degrading bacterial isolates.</title>
        <authorList>
            <person name="Gladden J."/>
        </authorList>
    </citation>
    <scope>NUCLEOTIDE SEQUENCE [LARGE SCALE GENOMIC DNA]</scope>
    <source>
        <strain evidence="2 3">J19</strain>
    </source>
</reference>
<accession>A0A562E458</accession>
<sequence>MGILRTAAVAALGVVAYRAWQRHKSDGGSNHAVADDAGATPPHGDPRREDIDGGDEARASSDVVGLGGTPDTAATFDGEESEPPRAAQASPGFGG</sequence>
<evidence type="ECO:0000313" key="3">
    <source>
        <dbReference type="Proteomes" id="UP000321583"/>
    </source>
</evidence>
<dbReference type="RefSeq" id="WP_028915139.1">
    <property type="nucleotide sequence ID" value="NZ_VLJS01000013.1"/>
</dbReference>
<proteinExistence type="predicted"/>
<evidence type="ECO:0000313" key="2">
    <source>
        <dbReference type="EMBL" id="TWH16815.1"/>
    </source>
</evidence>
<name>A0A562E458_9GAMM</name>
<dbReference type="OrthoDB" id="5988232at2"/>
<feature type="region of interest" description="Disordered" evidence="1">
    <location>
        <begin position="23"/>
        <end position="95"/>
    </location>
</feature>